<dbReference type="RefSeq" id="WP_183861915.1">
    <property type="nucleotide sequence ID" value="NZ_JACHFH010000022.1"/>
</dbReference>
<reference evidence="1 2" key="1">
    <citation type="submission" date="2020-08" db="EMBL/GenBank/DDBJ databases">
        <title>Genomic Encyclopedia of Type Strains, Phase IV (KMG-IV): sequencing the most valuable type-strain genomes for metagenomic binning, comparative biology and taxonomic classification.</title>
        <authorList>
            <person name="Goeker M."/>
        </authorList>
    </citation>
    <scope>NUCLEOTIDE SEQUENCE [LARGE SCALE GENOMIC DNA]</scope>
    <source>
        <strain evidence="1 2">DSM 24661</strain>
    </source>
</reference>
<dbReference type="AlphaFoldDB" id="A0A840UG44"/>
<proteinExistence type="predicted"/>
<name>A0A840UG44_9FIRM</name>
<accession>A0A840UG44</accession>
<dbReference type="EMBL" id="JACHFH010000022">
    <property type="protein sequence ID" value="MBB5336721.1"/>
    <property type="molecule type" value="Genomic_DNA"/>
</dbReference>
<dbReference type="Gene3D" id="2.40.128.380">
    <property type="entry name" value="T3SS negative regulator GrlR"/>
    <property type="match status" value="1"/>
</dbReference>
<organism evidence="1 2">
    <name type="scientific">Pectinatus brassicae</name>
    <dbReference type="NCBI Taxonomy" id="862415"/>
    <lineage>
        <taxon>Bacteria</taxon>
        <taxon>Bacillati</taxon>
        <taxon>Bacillota</taxon>
        <taxon>Negativicutes</taxon>
        <taxon>Selenomonadales</taxon>
        <taxon>Selenomonadaceae</taxon>
        <taxon>Pectinatus</taxon>
    </lineage>
</organism>
<dbReference type="InterPro" id="IPR043019">
    <property type="entry name" value="GrlR_sf"/>
</dbReference>
<keyword evidence="2" id="KW-1185">Reference proteome</keyword>
<evidence type="ECO:0000313" key="2">
    <source>
        <dbReference type="Proteomes" id="UP000559117"/>
    </source>
</evidence>
<gene>
    <name evidence="1" type="ORF">HNR32_001875</name>
</gene>
<dbReference type="Proteomes" id="UP000559117">
    <property type="component" value="Unassembled WGS sequence"/>
</dbReference>
<sequence>MVHIEKSLWAVEFLSNVGKLGTGIVTIDGNAIFGGNSLYYYIGEYKLENENTSSIIAVTKYAAGESVFGAIASFNLLLKGVFSTDNMSLVGEMIENPQFTVNVNLKKLRDLI</sequence>
<comment type="caution">
    <text evidence="1">The sequence shown here is derived from an EMBL/GenBank/DDBJ whole genome shotgun (WGS) entry which is preliminary data.</text>
</comment>
<evidence type="ECO:0000313" key="1">
    <source>
        <dbReference type="EMBL" id="MBB5336721.1"/>
    </source>
</evidence>
<protein>
    <submittedName>
        <fullName evidence="1">Uncharacterized protein</fullName>
    </submittedName>
</protein>